<dbReference type="InterPro" id="IPR050943">
    <property type="entry name" value="Glycosyltr_29_Sialyltrsf"/>
</dbReference>
<evidence type="ECO:0000256" key="8">
    <source>
        <dbReference type="ARBA" id="ARBA00023034"/>
    </source>
</evidence>
<name>A0A6P4XX50_BRABE</name>
<evidence type="ECO:0000313" key="11">
    <source>
        <dbReference type="Proteomes" id="UP000515135"/>
    </source>
</evidence>
<dbReference type="InterPro" id="IPR038578">
    <property type="entry name" value="GT29-like_sf"/>
</dbReference>
<evidence type="ECO:0000256" key="3">
    <source>
        <dbReference type="ARBA" id="ARBA00022676"/>
    </source>
</evidence>
<evidence type="ECO:0000256" key="2">
    <source>
        <dbReference type="ARBA" id="ARBA00006003"/>
    </source>
</evidence>
<keyword evidence="6" id="KW-0735">Signal-anchor</keyword>
<evidence type="ECO:0000256" key="1">
    <source>
        <dbReference type="ARBA" id="ARBA00004323"/>
    </source>
</evidence>
<comment type="subcellular location">
    <subcellularLocation>
        <location evidence="1">Golgi apparatus membrane</location>
        <topology evidence="1">Single-pass type II membrane protein</topology>
    </subcellularLocation>
</comment>
<protein>
    <submittedName>
        <fullName evidence="12">Alpha-2,8-sialyltransferase 8E-like</fullName>
    </submittedName>
</protein>
<dbReference type="PANTHER" id="PTHR11987:SF53">
    <property type="entry name" value="ALPHA-2,8-SIALYLTRANSFERASE 8F-LIKE"/>
    <property type="match status" value="1"/>
</dbReference>
<accession>A0A6P4XX50</accession>
<reference evidence="12" key="1">
    <citation type="submission" date="2025-08" db="UniProtKB">
        <authorList>
            <consortium name="RefSeq"/>
        </authorList>
    </citation>
    <scope>IDENTIFICATION</scope>
    <source>
        <tissue evidence="12">Gonad</tissue>
    </source>
</reference>
<keyword evidence="9" id="KW-0472">Membrane</keyword>
<evidence type="ECO:0000256" key="9">
    <source>
        <dbReference type="ARBA" id="ARBA00023136"/>
    </source>
</evidence>
<dbReference type="PANTHER" id="PTHR11987">
    <property type="entry name" value="ALPHA-2,8-SIALYLTRANSFERASE"/>
    <property type="match status" value="1"/>
</dbReference>
<keyword evidence="4" id="KW-0808">Transferase</keyword>
<dbReference type="GO" id="GO:0000139">
    <property type="term" value="C:Golgi membrane"/>
    <property type="evidence" value="ECO:0007669"/>
    <property type="project" value="UniProtKB-SubCell"/>
</dbReference>
<evidence type="ECO:0000256" key="7">
    <source>
        <dbReference type="ARBA" id="ARBA00022989"/>
    </source>
</evidence>
<dbReference type="KEGG" id="bbel:109462909"/>
<dbReference type="CDD" id="cd23963">
    <property type="entry name" value="GT29_ST8SIA"/>
    <property type="match status" value="1"/>
</dbReference>
<keyword evidence="11" id="KW-1185">Reference proteome</keyword>
<dbReference type="GO" id="GO:0009311">
    <property type="term" value="P:oligosaccharide metabolic process"/>
    <property type="evidence" value="ECO:0007669"/>
    <property type="project" value="TreeGrafter"/>
</dbReference>
<dbReference type="GO" id="GO:0006491">
    <property type="term" value="P:N-glycan processing"/>
    <property type="evidence" value="ECO:0007669"/>
    <property type="project" value="TreeGrafter"/>
</dbReference>
<keyword evidence="10" id="KW-0325">Glycoprotein</keyword>
<dbReference type="Gene3D" id="3.90.1480.20">
    <property type="entry name" value="Glycosyl transferase family 29"/>
    <property type="match status" value="1"/>
</dbReference>
<gene>
    <name evidence="12" type="primary">LOC109462909</name>
</gene>
<evidence type="ECO:0000313" key="12">
    <source>
        <dbReference type="RefSeq" id="XP_019615104.1"/>
    </source>
</evidence>
<dbReference type="Proteomes" id="UP000515135">
    <property type="component" value="Unplaced"/>
</dbReference>
<dbReference type="InterPro" id="IPR001675">
    <property type="entry name" value="Glyco_trans_29"/>
</dbReference>
<dbReference type="Pfam" id="PF00777">
    <property type="entry name" value="Glyco_transf_29"/>
    <property type="match status" value="2"/>
</dbReference>
<keyword evidence="7" id="KW-1133">Transmembrane helix</keyword>
<proteinExistence type="inferred from homology"/>
<dbReference type="AlphaFoldDB" id="A0A6P4XX50"/>
<keyword evidence="5" id="KW-0812">Transmembrane</keyword>
<dbReference type="OrthoDB" id="10003511at2759"/>
<comment type="similarity">
    <text evidence="2">Belongs to the glycosyltransferase 29 family.</text>
</comment>
<evidence type="ECO:0000256" key="6">
    <source>
        <dbReference type="ARBA" id="ARBA00022968"/>
    </source>
</evidence>
<dbReference type="GeneID" id="109462909"/>
<keyword evidence="8" id="KW-0333">Golgi apparatus</keyword>
<dbReference type="RefSeq" id="XP_019615104.1">
    <property type="nucleotide sequence ID" value="XM_019759545.1"/>
</dbReference>
<evidence type="ECO:0000256" key="5">
    <source>
        <dbReference type="ARBA" id="ARBA00022692"/>
    </source>
</evidence>
<evidence type="ECO:0000256" key="4">
    <source>
        <dbReference type="ARBA" id="ARBA00022679"/>
    </source>
</evidence>
<keyword evidence="3" id="KW-0328">Glycosyltransferase</keyword>
<organism evidence="11 12">
    <name type="scientific">Branchiostoma belcheri</name>
    <name type="common">Amphioxus</name>
    <dbReference type="NCBI Taxonomy" id="7741"/>
    <lineage>
        <taxon>Eukaryota</taxon>
        <taxon>Metazoa</taxon>
        <taxon>Chordata</taxon>
        <taxon>Cephalochordata</taxon>
        <taxon>Leptocardii</taxon>
        <taxon>Amphioxiformes</taxon>
        <taxon>Branchiostomatidae</taxon>
        <taxon>Branchiostoma</taxon>
    </lineage>
</organism>
<dbReference type="GO" id="GO:0003828">
    <property type="term" value="F:alpha-N-acetylneuraminate alpha-2,8-sialyltransferase activity"/>
    <property type="evidence" value="ECO:0007669"/>
    <property type="project" value="TreeGrafter"/>
</dbReference>
<evidence type="ECO:0000256" key="10">
    <source>
        <dbReference type="ARBA" id="ARBA00023180"/>
    </source>
</evidence>
<sequence>MPGPELYPKHTELDFVYNNYRRWKRKMAVSNARRLGRHVVNVLGWLLLAGQMFWAPRLVTEDTACNCATLSRARSVKGANTNNWDRRSLRRLFETTETGDFPDKEEAQATLLNDPSLLEKLPDREFDPQAGEKMRTELLKKTGLREYLYATKKNFPVGATIPALQEIDNTVKQILPVHHAVFPEDIQLPNSPMQKCSVVLNGGILRGSRCGKEIDSSDYVFRDDIPPVTYQAFRNKDGDFDQRHVTYYRDVGNKTNFVALNMSHVVFDYFKGDMQPAETYLVVYRRYLKQYKEQGSLIWTHLFPIESETLALRALRSMFISTVFQRLGVASTMVTSHPRFIQGVQGFWKELNLRSPRASHGLIMTAISMALCEETHLYGVWPFPVDYEGRQVHYRYYYGSDSDQMRENSEYDFQEEFDLLRILHKRGLLKLHIGTCSA</sequence>